<dbReference type="InterPro" id="IPR011990">
    <property type="entry name" value="TPR-like_helical_dom_sf"/>
</dbReference>
<evidence type="ECO:0000256" key="2">
    <source>
        <dbReference type="PROSITE-ProRule" id="PRU00708"/>
    </source>
</evidence>
<proteinExistence type="predicted"/>
<accession>R0IGV1</accession>
<keyword evidence="1" id="KW-0677">Repeat</keyword>
<dbReference type="NCBIfam" id="TIGR00756">
    <property type="entry name" value="PPR"/>
    <property type="match status" value="1"/>
</dbReference>
<protein>
    <recommendedName>
        <fullName evidence="5">Pentacotripeptide-repeat region of PRORP domain-containing protein</fullName>
    </recommendedName>
</protein>
<evidence type="ECO:0008006" key="5">
    <source>
        <dbReference type="Google" id="ProtNLM"/>
    </source>
</evidence>
<dbReference type="STRING" id="81985.R0IGV1"/>
<dbReference type="Gene3D" id="1.25.40.10">
    <property type="entry name" value="Tetratricopeptide repeat domain"/>
    <property type="match status" value="1"/>
</dbReference>
<keyword evidence="4" id="KW-1185">Reference proteome</keyword>
<evidence type="ECO:0000313" key="3">
    <source>
        <dbReference type="EMBL" id="EOA37590.1"/>
    </source>
</evidence>
<dbReference type="Proteomes" id="UP000029121">
    <property type="component" value="Unassembled WGS sequence"/>
</dbReference>
<organism evidence="3 4">
    <name type="scientific">Capsella rubella</name>
    <dbReference type="NCBI Taxonomy" id="81985"/>
    <lineage>
        <taxon>Eukaryota</taxon>
        <taxon>Viridiplantae</taxon>
        <taxon>Streptophyta</taxon>
        <taxon>Embryophyta</taxon>
        <taxon>Tracheophyta</taxon>
        <taxon>Spermatophyta</taxon>
        <taxon>Magnoliopsida</taxon>
        <taxon>eudicotyledons</taxon>
        <taxon>Gunneridae</taxon>
        <taxon>Pentapetalae</taxon>
        <taxon>rosids</taxon>
        <taxon>malvids</taxon>
        <taxon>Brassicales</taxon>
        <taxon>Brassicaceae</taxon>
        <taxon>Camelineae</taxon>
        <taxon>Capsella</taxon>
    </lineage>
</organism>
<dbReference type="AlphaFoldDB" id="R0IGV1"/>
<evidence type="ECO:0000313" key="4">
    <source>
        <dbReference type="Proteomes" id="UP000029121"/>
    </source>
</evidence>
<dbReference type="eggNOG" id="KOG4197">
    <property type="taxonomic scope" value="Eukaryota"/>
</dbReference>
<dbReference type="EMBL" id="KB870805">
    <property type="protein sequence ID" value="EOA37590.1"/>
    <property type="molecule type" value="Genomic_DNA"/>
</dbReference>
<evidence type="ECO:0000256" key="1">
    <source>
        <dbReference type="ARBA" id="ARBA00022737"/>
    </source>
</evidence>
<dbReference type="GO" id="GO:0003723">
    <property type="term" value="F:RNA binding"/>
    <property type="evidence" value="ECO:0007669"/>
    <property type="project" value="InterPro"/>
</dbReference>
<feature type="repeat" description="PPR" evidence="2">
    <location>
        <begin position="75"/>
        <end position="109"/>
    </location>
</feature>
<dbReference type="InterPro" id="IPR002885">
    <property type="entry name" value="PPR_rpt"/>
</dbReference>
<dbReference type="PANTHER" id="PTHR24015:SF1844">
    <property type="entry name" value="DYW DOMAIN-CONTAINING PROTEIN"/>
    <property type="match status" value="1"/>
</dbReference>
<reference evidence="4" key="1">
    <citation type="journal article" date="2013" name="Nat. Genet.">
        <title>The Capsella rubella genome and the genomic consequences of rapid mating system evolution.</title>
        <authorList>
            <person name="Slotte T."/>
            <person name="Hazzouri K.M."/>
            <person name="Agren J.A."/>
            <person name="Koenig D."/>
            <person name="Maumus F."/>
            <person name="Guo Y.L."/>
            <person name="Steige K."/>
            <person name="Platts A.E."/>
            <person name="Escobar J.S."/>
            <person name="Newman L.K."/>
            <person name="Wang W."/>
            <person name="Mandakova T."/>
            <person name="Vello E."/>
            <person name="Smith L.M."/>
            <person name="Henz S.R."/>
            <person name="Steffen J."/>
            <person name="Takuno S."/>
            <person name="Brandvain Y."/>
            <person name="Coop G."/>
            <person name="Andolfatto P."/>
            <person name="Hu T.T."/>
            <person name="Blanchette M."/>
            <person name="Clark R.M."/>
            <person name="Quesneville H."/>
            <person name="Nordborg M."/>
            <person name="Gaut B.S."/>
            <person name="Lysak M.A."/>
            <person name="Jenkins J."/>
            <person name="Grimwood J."/>
            <person name="Chapman J."/>
            <person name="Prochnik S."/>
            <person name="Shu S."/>
            <person name="Rokhsar D."/>
            <person name="Schmutz J."/>
            <person name="Weigel D."/>
            <person name="Wright S.I."/>
        </authorList>
    </citation>
    <scope>NUCLEOTIDE SEQUENCE [LARGE SCALE GENOMIC DNA]</scope>
    <source>
        <strain evidence="4">cv. Monte Gargano</strain>
    </source>
</reference>
<sequence length="228" mass="26200">MTQNSIFEEQHRTVSSSLVQNVTVETFDSLAKVCIEQEALEFVSVYHCSGFPFFDIRSRNVIVEMYSICGSVDDALGTWCVMMRCFAKSGYSEAAIDLFNRFKQEGNKPDGDIFKEVFAACTLTGDVDEGSLQFQYMCRDCRIVPSIPEDTSHSETKIIYETLMSLRSQLKEMGYVPDTRFYCILILVMENKERAYGYKEEVEIIKRLLNSRPRSSIKDGVCQCNNYW</sequence>
<dbReference type="InterPro" id="IPR046960">
    <property type="entry name" value="PPR_At4g14850-like_plant"/>
</dbReference>
<name>R0IGV1_9BRAS</name>
<dbReference type="Pfam" id="PF01535">
    <property type="entry name" value="PPR"/>
    <property type="match status" value="1"/>
</dbReference>
<dbReference type="PROSITE" id="PS51375">
    <property type="entry name" value="PPR"/>
    <property type="match status" value="1"/>
</dbReference>
<gene>
    <name evidence="3" type="ORF">CARUB_v10011942mg</name>
</gene>
<dbReference type="PANTHER" id="PTHR24015">
    <property type="entry name" value="OS07G0578800 PROTEIN-RELATED"/>
    <property type="match status" value="1"/>
</dbReference>
<dbReference type="GO" id="GO:0009451">
    <property type="term" value="P:RNA modification"/>
    <property type="evidence" value="ECO:0007669"/>
    <property type="project" value="InterPro"/>
</dbReference>